<reference evidence="2" key="1">
    <citation type="submission" date="2022-11" db="UniProtKB">
        <authorList>
            <consortium name="WormBaseParasite"/>
        </authorList>
    </citation>
    <scope>IDENTIFICATION</scope>
</reference>
<accession>A0A915IXJ9</accession>
<name>A0A915IXJ9_ROMCU</name>
<protein>
    <submittedName>
        <fullName evidence="2">Uncharacterized protein</fullName>
    </submittedName>
</protein>
<sequence length="39" mass="4814">MLGLPFQKPVLPQLRQRFRKRKYENFCGARRRNKICIHN</sequence>
<organism evidence="1 2">
    <name type="scientific">Romanomermis culicivorax</name>
    <name type="common">Nematode worm</name>
    <dbReference type="NCBI Taxonomy" id="13658"/>
    <lineage>
        <taxon>Eukaryota</taxon>
        <taxon>Metazoa</taxon>
        <taxon>Ecdysozoa</taxon>
        <taxon>Nematoda</taxon>
        <taxon>Enoplea</taxon>
        <taxon>Dorylaimia</taxon>
        <taxon>Mermithida</taxon>
        <taxon>Mermithoidea</taxon>
        <taxon>Mermithidae</taxon>
        <taxon>Romanomermis</taxon>
    </lineage>
</organism>
<dbReference type="Proteomes" id="UP000887565">
    <property type="component" value="Unplaced"/>
</dbReference>
<proteinExistence type="predicted"/>
<evidence type="ECO:0000313" key="2">
    <source>
        <dbReference type="WBParaSite" id="nRc.2.0.1.t18140-RA"/>
    </source>
</evidence>
<dbReference type="AlphaFoldDB" id="A0A915IXJ9"/>
<keyword evidence="1" id="KW-1185">Reference proteome</keyword>
<evidence type="ECO:0000313" key="1">
    <source>
        <dbReference type="Proteomes" id="UP000887565"/>
    </source>
</evidence>
<dbReference type="WBParaSite" id="nRc.2.0.1.t18140-RA">
    <property type="protein sequence ID" value="nRc.2.0.1.t18140-RA"/>
    <property type="gene ID" value="nRc.2.0.1.g18140"/>
</dbReference>